<keyword evidence="3" id="KW-1185">Reference proteome</keyword>
<evidence type="ECO:0000313" key="2">
    <source>
        <dbReference type="EMBL" id="ORB55023.1"/>
    </source>
</evidence>
<sequence>MTTNLSATLKAAAKAGIETTTKLSTTLKASTGTNTAAKARTQADARVTTNLSATLKATTKPGIETTAKLSTTLKATTGAKAGPETAAQTNPSLATDFGAAANRGTKAGVEARLDLNVQPGLEPGADSGTQSGLQTAAGIESAAKAGTQAEAGLHSTTDCSTEAEAGLDTSAERGTEARPEALAQADTESVTDRGGQIRATVDSKIQCLVGDNAGRCPGGRKESFDRREAVLVGKSLSQAGHRVRADELEAGDCGRGDRLNLLGADVGQPRVRQRRIRVGYIRLRCRLVVEQVKDELKQGVHWTFLPSLLGKLDRRPRPVITSHGMEMTRTPKWGAVPYPIRVVPGYPSNPG</sequence>
<proteinExistence type="predicted"/>
<dbReference type="EMBL" id="MVIH01000003">
    <property type="protein sequence ID" value="ORB55023.1"/>
    <property type="molecule type" value="Genomic_DNA"/>
</dbReference>
<name>A0A1X0J1C5_MYCRH</name>
<dbReference type="OrthoDB" id="4760523at2"/>
<feature type="region of interest" description="Disordered" evidence="1">
    <location>
        <begin position="144"/>
        <end position="196"/>
    </location>
</feature>
<feature type="compositionally biased region" description="Basic and acidic residues" evidence="1">
    <location>
        <begin position="170"/>
        <end position="179"/>
    </location>
</feature>
<evidence type="ECO:0000256" key="1">
    <source>
        <dbReference type="SAM" id="MobiDB-lite"/>
    </source>
</evidence>
<comment type="caution">
    <text evidence="2">The sequence shown here is derived from an EMBL/GenBank/DDBJ whole genome shotgun (WGS) entry which is preliminary data.</text>
</comment>
<protein>
    <submittedName>
        <fullName evidence="2">Uncharacterized protein</fullName>
    </submittedName>
</protein>
<dbReference type="AlphaFoldDB" id="A0A1X0J1C5"/>
<accession>A0A1X0J1C5</accession>
<evidence type="ECO:0000313" key="3">
    <source>
        <dbReference type="Proteomes" id="UP000192534"/>
    </source>
</evidence>
<reference evidence="2 3" key="1">
    <citation type="submission" date="2016-12" db="EMBL/GenBank/DDBJ databases">
        <title>The new phylogeny of genus Mycobacterium.</title>
        <authorList>
            <person name="Tortoli E."/>
            <person name="Trovato A."/>
            <person name="Cirillo D.M."/>
        </authorList>
    </citation>
    <scope>NUCLEOTIDE SEQUENCE [LARGE SCALE GENOMIC DNA]</scope>
    <source>
        <strain evidence="2 3">DSM 44223</strain>
    </source>
</reference>
<dbReference type="Proteomes" id="UP000192534">
    <property type="component" value="Unassembled WGS sequence"/>
</dbReference>
<organism evidence="2 3">
    <name type="scientific">Mycolicibacterium rhodesiae</name>
    <name type="common">Mycobacterium rhodesiae</name>
    <dbReference type="NCBI Taxonomy" id="36814"/>
    <lineage>
        <taxon>Bacteria</taxon>
        <taxon>Bacillati</taxon>
        <taxon>Actinomycetota</taxon>
        <taxon>Actinomycetes</taxon>
        <taxon>Mycobacteriales</taxon>
        <taxon>Mycobacteriaceae</taxon>
        <taxon>Mycolicibacterium</taxon>
    </lineage>
</organism>
<gene>
    <name evidence="2" type="ORF">BST42_09630</name>
</gene>